<name>A0A8S5QVD6_9CAUD</name>
<reference evidence="1" key="1">
    <citation type="journal article" date="2021" name="Proc. Natl. Acad. Sci. U.S.A.">
        <title>A Catalog of Tens of Thousands of Viruses from Human Metagenomes Reveals Hidden Associations with Chronic Diseases.</title>
        <authorList>
            <person name="Tisza M.J."/>
            <person name="Buck C.B."/>
        </authorList>
    </citation>
    <scope>NUCLEOTIDE SEQUENCE</scope>
    <source>
        <strain evidence="1">Ct2hZ16</strain>
    </source>
</reference>
<protein>
    <submittedName>
        <fullName evidence="1">Uncharacterized protein</fullName>
    </submittedName>
</protein>
<sequence>MNQKWRGFLFVLTIVIARQTRYNIDVGWGNSPVD</sequence>
<evidence type="ECO:0000313" key="1">
    <source>
        <dbReference type="EMBL" id="DAE22819.1"/>
    </source>
</evidence>
<dbReference type="EMBL" id="BK015739">
    <property type="protein sequence ID" value="DAE22819.1"/>
    <property type="molecule type" value="Genomic_DNA"/>
</dbReference>
<accession>A0A8S5QVD6</accession>
<proteinExistence type="predicted"/>
<organism evidence="1">
    <name type="scientific">Siphoviridae sp. ct2hZ16</name>
    <dbReference type="NCBI Taxonomy" id="2826276"/>
    <lineage>
        <taxon>Viruses</taxon>
        <taxon>Duplodnaviria</taxon>
        <taxon>Heunggongvirae</taxon>
        <taxon>Uroviricota</taxon>
        <taxon>Caudoviricetes</taxon>
    </lineage>
</organism>